<name>A0ABW3M0Y4_9GAMM</name>
<protein>
    <submittedName>
        <fullName evidence="2">DUF4031 domain-containing protein</fullName>
    </submittedName>
</protein>
<reference evidence="3" key="1">
    <citation type="journal article" date="2019" name="Int. J. Syst. Evol. Microbiol.">
        <title>The Global Catalogue of Microorganisms (GCM) 10K type strain sequencing project: providing services to taxonomists for standard genome sequencing and annotation.</title>
        <authorList>
            <consortium name="The Broad Institute Genomics Platform"/>
            <consortium name="The Broad Institute Genome Sequencing Center for Infectious Disease"/>
            <person name="Wu L."/>
            <person name="Ma J."/>
        </authorList>
    </citation>
    <scope>NUCLEOTIDE SEQUENCE [LARGE SCALE GENOMIC DNA]</scope>
    <source>
        <strain evidence="3">CCUG 55854</strain>
    </source>
</reference>
<evidence type="ECO:0000313" key="3">
    <source>
        <dbReference type="Proteomes" id="UP001597033"/>
    </source>
</evidence>
<evidence type="ECO:0000313" key="2">
    <source>
        <dbReference type="EMBL" id="MFD1043214.1"/>
    </source>
</evidence>
<proteinExistence type="predicted"/>
<dbReference type="Pfam" id="PF13223">
    <property type="entry name" value="DUF4031"/>
    <property type="match status" value="1"/>
</dbReference>
<evidence type="ECO:0000259" key="1">
    <source>
        <dbReference type="Pfam" id="PF13223"/>
    </source>
</evidence>
<organism evidence="2 3">
    <name type="scientific">Pseudoxanthomonas kaohsiungensis</name>
    <dbReference type="NCBI Taxonomy" id="283923"/>
    <lineage>
        <taxon>Bacteria</taxon>
        <taxon>Pseudomonadati</taxon>
        <taxon>Pseudomonadota</taxon>
        <taxon>Gammaproteobacteria</taxon>
        <taxon>Lysobacterales</taxon>
        <taxon>Lysobacteraceae</taxon>
        <taxon>Pseudoxanthomonas</taxon>
    </lineage>
</organism>
<accession>A0ABW3M0Y4</accession>
<gene>
    <name evidence="2" type="ORF">ACFQ2N_12745</name>
</gene>
<dbReference type="Proteomes" id="UP001597033">
    <property type="component" value="Unassembled WGS sequence"/>
</dbReference>
<keyword evidence="3" id="KW-1185">Reference proteome</keyword>
<sequence>MTVYVDEMRSWGWEMHGRKVASCHMFSDSVDLAELHAMAERIGLKRAWFQNKGRAPHYDLVESKRRMAVFCGAQEVDAHQAVEIWRQRREALIAPALAALDEINKQRTM</sequence>
<dbReference type="EMBL" id="JBHTKN010000008">
    <property type="protein sequence ID" value="MFD1043214.1"/>
    <property type="molecule type" value="Genomic_DNA"/>
</dbReference>
<dbReference type="InterPro" id="IPR025109">
    <property type="entry name" value="DUF4031"/>
</dbReference>
<feature type="domain" description="DUF4031" evidence="1">
    <location>
        <begin position="3"/>
        <end position="87"/>
    </location>
</feature>
<dbReference type="RefSeq" id="WP_162377059.1">
    <property type="nucleotide sequence ID" value="NZ_JBHTKN010000008.1"/>
</dbReference>
<comment type="caution">
    <text evidence="2">The sequence shown here is derived from an EMBL/GenBank/DDBJ whole genome shotgun (WGS) entry which is preliminary data.</text>
</comment>